<dbReference type="PANTHER" id="PTHR21064:SF6">
    <property type="entry name" value="AMINOGLYCOSIDE PHOSPHOTRANSFERASE DOMAIN-CONTAINING PROTEIN"/>
    <property type="match status" value="1"/>
</dbReference>
<feature type="domain" description="Aminoglycoside phosphotransferase" evidence="2">
    <location>
        <begin position="32"/>
        <end position="275"/>
    </location>
</feature>
<comment type="caution">
    <text evidence="3">The sequence shown here is derived from an EMBL/GenBank/DDBJ whole genome shotgun (WGS) entry which is preliminary data.</text>
</comment>
<dbReference type="InterPro" id="IPR050249">
    <property type="entry name" value="Pseudomonas-type_ThrB"/>
</dbReference>
<dbReference type="PANTHER" id="PTHR21064">
    <property type="entry name" value="AMINOGLYCOSIDE PHOSPHOTRANSFERASE DOMAIN-CONTAINING PROTEIN-RELATED"/>
    <property type="match status" value="1"/>
</dbReference>
<dbReference type="EMBL" id="JAAFGS010000001">
    <property type="protein sequence ID" value="NGZ74424.1"/>
    <property type="molecule type" value="Genomic_DNA"/>
</dbReference>
<proteinExistence type="inferred from homology"/>
<evidence type="ECO:0000313" key="4">
    <source>
        <dbReference type="Proteomes" id="UP000800303"/>
    </source>
</evidence>
<accession>A0ABX0F335</accession>
<protein>
    <submittedName>
        <fullName evidence="3">Phosphotransferase</fullName>
    </submittedName>
</protein>
<organism evidence="3 4">
    <name type="scientific">Saccharibacillus alkalitolerans</name>
    <dbReference type="NCBI Taxonomy" id="2705290"/>
    <lineage>
        <taxon>Bacteria</taxon>
        <taxon>Bacillati</taxon>
        <taxon>Bacillota</taxon>
        <taxon>Bacilli</taxon>
        <taxon>Bacillales</taxon>
        <taxon>Paenibacillaceae</taxon>
        <taxon>Saccharibacillus</taxon>
    </lineage>
</organism>
<dbReference type="Pfam" id="PF01636">
    <property type="entry name" value="APH"/>
    <property type="match status" value="1"/>
</dbReference>
<dbReference type="InterPro" id="IPR002575">
    <property type="entry name" value="Aminoglycoside_PTrfase"/>
</dbReference>
<dbReference type="InterPro" id="IPR011009">
    <property type="entry name" value="Kinase-like_dom_sf"/>
</dbReference>
<dbReference type="Proteomes" id="UP000800303">
    <property type="component" value="Unassembled WGS sequence"/>
</dbReference>
<gene>
    <name evidence="3" type="ORF">GYN08_03775</name>
</gene>
<sequence length="341" mass="38031">MTEQAEESAGQSWTDAVRRYWPDYEGTPEAGAKGWNNTTRYAEYDGKRFVLRIYETHRDPEKIRFEHEVLLRLADAGLPFRTPVPLRTAGGETIVGLEDGSGRYACLFPYIEGVRPADEDQRPLPSFGEAAAELSAALAGIRTELSPAYRPYYELAEAYPLCRPERVADFALRPPAELTGAAEALRLLAEEYAEILSGLEYLRRLPHQLVHGDLNASNLLVGTDAPDRIEALLDFEFCTHDVRAMEAAVILSGLPDGEEAVRRFGAGFFGRTRLEPEEIEAVPLLMRLRKVDVFLHFLTRYWEGTDGAGVLEEQARLLSEDLCRMRGGEDALQGLLAEISG</sequence>
<comment type="similarity">
    <text evidence="1">Belongs to the pseudomonas-type ThrB family.</text>
</comment>
<keyword evidence="4" id="KW-1185">Reference proteome</keyword>
<name>A0ABX0F335_9BACL</name>
<dbReference type="Gene3D" id="3.90.1200.10">
    <property type="match status" value="1"/>
</dbReference>
<dbReference type="Gene3D" id="3.30.200.20">
    <property type="entry name" value="Phosphorylase Kinase, domain 1"/>
    <property type="match status" value="1"/>
</dbReference>
<dbReference type="SUPFAM" id="SSF56112">
    <property type="entry name" value="Protein kinase-like (PK-like)"/>
    <property type="match status" value="1"/>
</dbReference>
<evidence type="ECO:0000256" key="1">
    <source>
        <dbReference type="ARBA" id="ARBA00038240"/>
    </source>
</evidence>
<dbReference type="RefSeq" id="WP_166272620.1">
    <property type="nucleotide sequence ID" value="NZ_JAAFGS010000001.1"/>
</dbReference>
<evidence type="ECO:0000259" key="2">
    <source>
        <dbReference type="Pfam" id="PF01636"/>
    </source>
</evidence>
<reference evidence="3 4" key="1">
    <citation type="submission" date="2020-01" db="EMBL/GenBank/DDBJ databases">
        <title>Polyphasic characterisation and genomic insights into a novel alkali tolerant bacterium VR-M41.</title>
        <authorList>
            <person name="Vemuluri V.R."/>
        </authorList>
    </citation>
    <scope>NUCLEOTIDE SEQUENCE [LARGE SCALE GENOMIC DNA]</scope>
    <source>
        <strain evidence="3 4">VR-M41</strain>
    </source>
</reference>
<evidence type="ECO:0000313" key="3">
    <source>
        <dbReference type="EMBL" id="NGZ74424.1"/>
    </source>
</evidence>